<dbReference type="InterPro" id="IPR001128">
    <property type="entry name" value="Cyt_P450"/>
</dbReference>
<evidence type="ECO:0000256" key="3">
    <source>
        <dbReference type="ARBA" id="ARBA00023004"/>
    </source>
</evidence>
<protein>
    <submittedName>
        <fullName evidence="7">Methyl farnesoate epoxidase</fullName>
    </submittedName>
</protein>
<dbReference type="InterPro" id="IPR002401">
    <property type="entry name" value="Cyt_P450_E_grp-I"/>
</dbReference>
<evidence type="ECO:0000256" key="5">
    <source>
        <dbReference type="PIRSR" id="PIRSR602401-1"/>
    </source>
</evidence>
<dbReference type="GO" id="GO:0020037">
    <property type="term" value="F:heme binding"/>
    <property type="evidence" value="ECO:0007669"/>
    <property type="project" value="InterPro"/>
</dbReference>
<dbReference type="STRING" id="48709.A0A1D2M528"/>
<proteinExistence type="inferred from homology"/>
<dbReference type="SUPFAM" id="SSF48264">
    <property type="entry name" value="Cytochrome P450"/>
    <property type="match status" value="1"/>
</dbReference>
<dbReference type="EMBL" id="LJIJ01004130">
    <property type="protein sequence ID" value="ODM88087.1"/>
    <property type="molecule type" value="Genomic_DNA"/>
</dbReference>
<dbReference type="PANTHER" id="PTHR24300">
    <property type="entry name" value="CYTOCHROME P450 508A4-RELATED"/>
    <property type="match status" value="1"/>
</dbReference>
<dbReference type="InterPro" id="IPR050182">
    <property type="entry name" value="Cytochrome_P450_fam2"/>
</dbReference>
<comment type="similarity">
    <text evidence="1 6">Belongs to the cytochrome P450 family.</text>
</comment>
<gene>
    <name evidence="7" type="ORF">Ocin01_18594</name>
</gene>
<comment type="caution">
    <text evidence="7">The sequence shown here is derived from an EMBL/GenBank/DDBJ whole genome shotgun (WGS) entry which is preliminary data.</text>
</comment>
<organism evidence="7 8">
    <name type="scientific">Orchesella cincta</name>
    <name type="common">Springtail</name>
    <name type="synonym">Podura cincta</name>
    <dbReference type="NCBI Taxonomy" id="48709"/>
    <lineage>
        <taxon>Eukaryota</taxon>
        <taxon>Metazoa</taxon>
        <taxon>Ecdysozoa</taxon>
        <taxon>Arthropoda</taxon>
        <taxon>Hexapoda</taxon>
        <taxon>Collembola</taxon>
        <taxon>Entomobryomorpha</taxon>
        <taxon>Entomobryoidea</taxon>
        <taxon>Orchesellidae</taxon>
        <taxon>Orchesellinae</taxon>
        <taxon>Orchesella</taxon>
    </lineage>
</organism>
<dbReference type="GO" id="GO:0005737">
    <property type="term" value="C:cytoplasm"/>
    <property type="evidence" value="ECO:0007669"/>
    <property type="project" value="TreeGrafter"/>
</dbReference>
<reference evidence="7 8" key="1">
    <citation type="journal article" date="2016" name="Genome Biol. Evol.">
        <title>Gene Family Evolution Reflects Adaptation to Soil Environmental Stressors in the Genome of the Collembolan Orchesella cincta.</title>
        <authorList>
            <person name="Faddeeva-Vakhrusheva A."/>
            <person name="Derks M.F."/>
            <person name="Anvar S.Y."/>
            <person name="Agamennone V."/>
            <person name="Suring W."/>
            <person name="Smit S."/>
            <person name="van Straalen N.M."/>
            <person name="Roelofs D."/>
        </authorList>
    </citation>
    <scope>NUCLEOTIDE SEQUENCE [LARGE SCALE GENOMIC DNA]</scope>
    <source>
        <tissue evidence="7">Mixed pool</tissue>
    </source>
</reference>
<feature type="binding site" description="axial binding residue" evidence="5">
    <location>
        <position position="186"/>
    </location>
    <ligand>
        <name>heme</name>
        <dbReference type="ChEBI" id="CHEBI:30413"/>
    </ligand>
    <ligandPart>
        <name>Fe</name>
        <dbReference type="ChEBI" id="CHEBI:18248"/>
    </ligandPart>
</feature>
<evidence type="ECO:0000313" key="7">
    <source>
        <dbReference type="EMBL" id="ODM88087.1"/>
    </source>
</evidence>
<keyword evidence="6" id="KW-0560">Oxidoreductase</keyword>
<dbReference type="GO" id="GO:0006082">
    <property type="term" value="P:organic acid metabolic process"/>
    <property type="evidence" value="ECO:0007669"/>
    <property type="project" value="TreeGrafter"/>
</dbReference>
<dbReference type="PROSITE" id="PS00086">
    <property type="entry name" value="CYTOCHROME_P450"/>
    <property type="match status" value="1"/>
</dbReference>
<dbReference type="PRINTS" id="PR00463">
    <property type="entry name" value="EP450I"/>
</dbReference>
<keyword evidence="8" id="KW-1185">Reference proteome</keyword>
<comment type="cofactor">
    <cofactor evidence="5">
        <name>heme</name>
        <dbReference type="ChEBI" id="CHEBI:30413"/>
    </cofactor>
</comment>
<accession>A0A1D2M528</accession>
<dbReference type="Proteomes" id="UP000094527">
    <property type="component" value="Unassembled WGS sequence"/>
</dbReference>
<dbReference type="OrthoDB" id="3934656at2759"/>
<keyword evidence="3 5" id="KW-0408">Iron</keyword>
<keyword evidence="2 5" id="KW-0479">Metal-binding</keyword>
<evidence type="ECO:0000256" key="6">
    <source>
        <dbReference type="RuleBase" id="RU000461"/>
    </source>
</evidence>
<evidence type="ECO:0000256" key="4">
    <source>
        <dbReference type="ARBA" id="ARBA00023033"/>
    </source>
</evidence>
<dbReference type="AlphaFoldDB" id="A0A1D2M528"/>
<dbReference type="OMA" id="CVEDYSA"/>
<dbReference type="InterPro" id="IPR036396">
    <property type="entry name" value="Cyt_P450_sf"/>
</dbReference>
<dbReference type="PANTHER" id="PTHR24300:SF375">
    <property type="entry name" value="CYTOCHROME P450 FAMILY"/>
    <property type="match status" value="1"/>
</dbReference>
<dbReference type="Gene3D" id="1.10.630.10">
    <property type="entry name" value="Cytochrome P450"/>
    <property type="match status" value="1"/>
</dbReference>
<dbReference type="Pfam" id="PF00067">
    <property type="entry name" value="p450"/>
    <property type="match status" value="1"/>
</dbReference>
<dbReference type="GO" id="GO:0016712">
    <property type="term" value="F:oxidoreductase activity, acting on paired donors, with incorporation or reduction of molecular oxygen, reduced flavin or flavoprotein as one donor, and incorporation of one atom of oxygen"/>
    <property type="evidence" value="ECO:0007669"/>
    <property type="project" value="TreeGrafter"/>
</dbReference>
<evidence type="ECO:0000313" key="8">
    <source>
        <dbReference type="Proteomes" id="UP000094527"/>
    </source>
</evidence>
<evidence type="ECO:0000256" key="1">
    <source>
        <dbReference type="ARBA" id="ARBA00010617"/>
    </source>
</evidence>
<keyword evidence="5 6" id="KW-0349">Heme</keyword>
<dbReference type="PRINTS" id="PR00385">
    <property type="entry name" value="P450"/>
</dbReference>
<evidence type="ECO:0000256" key="2">
    <source>
        <dbReference type="ARBA" id="ARBA00022723"/>
    </source>
</evidence>
<dbReference type="GO" id="GO:0005506">
    <property type="term" value="F:iron ion binding"/>
    <property type="evidence" value="ECO:0007669"/>
    <property type="project" value="InterPro"/>
</dbReference>
<sequence length="246" mass="28411">MKLGEYKKGEPTCFIDAFIQRMETEKKNPEVFSNEAFLVVVTDLFTAGVETTANWLLFAILLLMTHPEKQEKVYQEIQEKVGDRPIELEDRKDMTYTEAVFLEVFRWGKVTINLGPRQAVRDFEYNGKLVKKGTSIVPNMYSVYDNKIVWGDPNVFRPERFLTEDGQLIKEKAERIIPFGLGKRVCLGEMLAKESGFLYLTTLVQKYRFELPDNISRTLASLKLVEGITTCVEDYSAKLVKREKLN</sequence>
<dbReference type="GO" id="GO:0006805">
    <property type="term" value="P:xenobiotic metabolic process"/>
    <property type="evidence" value="ECO:0007669"/>
    <property type="project" value="TreeGrafter"/>
</dbReference>
<keyword evidence="4 6" id="KW-0503">Monooxygenase</keyword>
<dbReference type="InterPro" id="IPR017972">
    <property type="entry name" value="Cyt_P450_CS"/>
</dbReference>
<name>A0A1D2M528_ORCCI</name>